<evidence type="ECO:0000256" key="1">
    <source>
        <dbReference type="SAM" id="Phobius"/>
    </source>
</evidence>
<dbReference type="AlphaFoldDB" id="A0A0R3TH48"/>
<reference evidence="2 3" key="2">
    <citation type="submission" date="2018-11" db="EMBL/GenBank/DDBJ databases">
        <authorList>
            <consortium name="Pathogen Informatics"/>
        </authorList>
    </citation>
    <scope>NUCLEOTIDE SEQUENCE [LARGE SCALE GENOMIC DNA]</scope>
</reference>
<keyword evidence="1" id="KW-0472">Membrane</keyword>
<evidence type="ECO:0000313" key="2">
    <source>
        <dbReference type="EMBL" id="VDO02244.1"/>
    </source>
</evidence>
<gene>
    <name evidence="2" type="ORF">HNAJ_LOCUS6384</name>
</gene>
<protein>
    <submittedName>
        <fullName evidence="4">DUF4293 family protein</fullName>
    </submittedName>
</protein>
<organism evidence="4">
    <name type="scientific">Rodentolepis nana</name>
    <name type="common">Dwarf tapeworm</name>
    <name type="synonym">Hymenolepis nana</name>
    <dbReference type="NCBI Taxonomy" id="102285"/>
    <lineage>
        <taxon>Eukaryota</taxon>
        <taxon>Metazoa</taxon>
        <taxon>Spiralia</taxon>
        <taxon>Lophotrochozoa</taxon>
        <taxon>Platyhelminthes</taxon>
        <taxon>Cestoda</taxon>
        <taxon>Eucestoda</taxon>
        <taxon>Cyclophyllidea</taxon>
        <taxon>Hymenolepididae</taxon>
        <taxon>Rodentolepis</taxon>
    </lineage>
</organism>
<dbReference type="EMBL" id="UZAE01006860">
    <property type="protein sequence ID" value="VDO02244.1"/>
    <property type="molecule type" value="Genomic_DNA"/>
</dbReference>
<evidence type="ECO:0000313" key="3">
    <source>
        <dbReference type="Proteomes" id="UP000278807"/>
    </source>
</evidence>
<reference evidence="4" key="1">
    <citation type="submission" date="2017-02" db="UniProtKB">
        <authorList>
            <consortium name="WormBaseParasite"/>
        </authorList>
    </citation>
    <scope>IDENTIFICATION</scope>
</reference>
<keyword evidence="1" id="KW-1133">Transmembrane helix</keyword>
<proteinExistence type="predicted"/>
<feature type="transmembrane region" description="Helical" evidence="1">
    <location>
        <begin position="77"/>
        <end position="100"/>
    </location>
</feature>
<sequence>MSSHHGESQVISIIPSLTLFVLIFNGWICGFIFSELCLNSFKPYSVTLISCFVTGGILMIAAAALQLVTKTATNERWLLVSRICCWTAAVLYITGIFFFYNNSGLSFQSENIACLTAGMLASIALIQLVDLIVEKFGRSKKTIVDNNQF</sequence>
<dbReference type="WBParaSite" id="HNAJ_0000638901-mRNA-1">
    <property type="protein sequence ID" value="HNAJ_0000638901-mRNA-1"/>
    <property type="gene ID" value="HNAJ_0000638901"/>
</dbReference>
<feature type="transmembrane region" description="Helical" evidence="1">
    <location>
        <begin position="112"/>
        <end position="133"/>
    </location>
</feature>
<dbReference type="Proteomes" id="UP000278807">
    <property type="component" value="Unassembled WGS sequence"/>
</dbReference>
<name>A0A0R3TH48_RODNA</name>
<keyword evidence="3" id="KW-1185">Reference proteome</keyword>
<feature type="transmembrane region" description="Helical" evidence="1">
    <location>
        <begin position="12"/>
        <end position="33"/>
    </location>
</feature>
<evidence type="ECO:0000313" key="4">
    <source>
        <dbReference type="WBParaSite" id="HNAJ_0000638901-mRNA-1"/>
    </source>
</evidence>
<accession>A0A0R3TH48</accession>
<feature type="transmembrane region" description="Helical" evidence="1">
    <location>
        <begin position="45"/>
        <end position="65"/>
    </location>
</feature>
<keyword evidence="1" id="KW-0812">Transmembrane</keyword>